<organism evidence="2 5">
    <name type="scientific">Pseudidiomarina terrestris</name>
    <dbReference type="NCBI Taxonomy" id="2820060"/>
    <lineage>
        <taxon>Bacteria</taxon>
        <taxon>Pseudomonadati</taxon>
        <taxon>Pseudomonadota</taxon>
        <taxon>Gammaproteobacteria</taxon>
        <taxon>Alteromonadales</taxon>
        <taxon>Idiomarinaceae</taxon>
        <taxon>Pseudidiomarina</taxon>
    </lineage>
</organism>
<dbReference type="Proteomes" id="UP001169492">
    <property type="component" value="Unassembled WGS sequence"/>
</dbReference>
<dbReference type="InterPro" id="IPR013830">
    <property type="entry name" value="SGNH_hydro"/>
</dbReference>
<accession>A0AAW7QTD3</accession>
<protein>
    <submittedName>
        <fullName evidence="2">Arylesterase</fullName>
    </submittedName>
</protein>
<evidence type="ECO:0000313" key="2">
    <source>
        <dbReference type="EMBL" id="MDN7123485.1"/>
    </source>
</evidence>
<dbReference type="PANTHER" id="PTHR30383:SF24">
    <property type="entry name" value="THIOESTERASE 1_PROTEASE 1_LYSOPHOSPHOLIPASE L1"/>
    <property type="match status" value="1"/>
</dbReference>
<dbReference type="Gene3D" id="3.40.50.1110">
    <property type="entry name" value="SGNH hydrolase"/>
    <property type="match status" value="1"/>
</dbReference>
<sequence>MKNFLIKFGFIVALLVLVRPVYGNVSLVVLGDSLSAGYGMSQQQSWVGVLQQRWQQTHPSIELINASISGDTTQGALNRLEGIIKTHQPDAVFVELGGNDGLRGFTPTTIKSNLLQIINRLQEENIKVAVSQIIIPPNYGRRYSDMFADIFPELATSTDTLLIPFFMEQIATKPELMQNDGIHPNEDAQDDIADIMEPHLLKLLSR</sequence>
<dbReference type="Proteomes" id="UP001169491">
    <property type="component" value="Unassembled WGS sequence"/>
</dbReference>
<dbReference type="CDD" id="cd01822">
    <property type="entry name" value="Lysophospholipase_L1_like"/>
    <property type="match status" value="1"/>
</dbReference>
<dbReference type="RefSeq" id="WP_301720079.1">
    <property type="nucleotide sequence ID" value="NZ_JAGGJB010000001.1"/>
</dbReference>
<dbReference type="InterPro" id="IPR051532">
    <property type="entry name" value="Ester_Hydrolysis_Enzymes"/>
</dbReference>
<dbReference type="AlphaFoldDB" id="A0AAW7QTD3"/>
<dbReference type="SUPFAM" id="SSF52266">
    <property type="entry name" value="SGNH hydrolase"/>
    <property type="match status" value="1"/>
</dbReference>
<evidence type="ECO:0000313" key="5">
    <source>
        <dbReference type="Proteomes" id="UP001169492"/>
    </source>
</evidence>
<keyword evidence="4" id="KW-1185">Reference proteome</keyword>
<dbReference type="GO" id="GO:0006629">
    <property type="term" value="P:lipid metabolic process"/>
    <property type="evidence" value="ECO:0007669"/>
    <property type="project" value="InterPro"/>
</dbReference>
<feature type="domain" description="SGNH hydrolase-type esterase" evidence="1">
    <location>
        <begin position="29"/>
        <end position="188"/>
    </location>
</feature>
<reference evidence="4 5" key="1">
    <citation type="submission" date="2021-03" db="EMBL/GenBank/DDBJ databases">
        <title>Pseudidiomarina terrestris, a new bacterium isolated from saline soil.</title>
        <authorList>
            <person name="Galisteo C."/>
            <person name="De La Haba R."/>
            <person name="Sanchez-Porro C."/>
            <person name="Ventosa A."/>
        </authorList>
    </citation>
    <scope>NUCLEOTIDE SEQUENCE [LARGE SCALE GENOMIC DNA]</scope>
    <source>
        <strain evidence="2 5">1APP75-32.1</strain>
        <strain evidence="4">1APR75-15</strain>
        <strain evidence="3">1ASR75-15</strain>
    </source>
</reference>
<comment type="caution">
    <text evidence="2">The sequence shown here is derived from an EMBL/GenBank/DDBJ whole genome shotgun (WGS) entry which is preliminary data.</text>
</comment>
<evidence type="ECO:0000259" key="1">
    <source>
        <dbReference type="Pfam" id="PF13472"/>
    </source>
</evidence>
<dbReference type="Pfam" id="PF13472">
    <property type="entry name" value="Lipase_GDSL_2"/>
    <property type="match status" value="1"/>
</dbReference>
<dbReference type="InterPro" id="IPR036514">
    <property type="entry name" value="SGNH_hydro_sf"/>
</dbReference>
<evidence type="ECO:0000313" key="3">
    <source>
        <dbReference type="EMBL" id="MDN7128790.1"/>
    </source>
</evidence>
<evidence type="ECO:0000313" key="4">
    <source>
        <dbReference type="Proteomes" id="UP001169491"/>
    </source>
</evidence>
<dbReference type="GO" id="GO:0004622">
    <property type="term" value="F:phosphatidylcholine lysophospholipase activity"/>
    <property type="evidence" value="ECO:0007669"/>
    <property type="project" value="TreeGrafter"/>
</dbReference>
<dbReference type="EMBL" id="JAGGJC010000001">
    <property type="protein sequence ID" value="MDN7128790.1"/>
    <property type="molecule type" value="Genomic_DNA"/>
</dbReference>
<gene>
    <name evidence="2" type="ORF">J6I90_01190</name>
    <name evidence="3" type="ORF">J6I92_02715</name>
</gene>
<dbReference type="EMBL" id="JAGGJB010000001">
    <property type="protein sequence ID" value="MDN7123485.1"/>
    <property type="molecule type" value="Genomic_DNA"/>
</dbReference>
<dbReference type="InterPro" id="IPR008265">
    <property type="entry name" value="Lipase_GDSL_AS"/>
</dbReference>
<dbReference type="PANTHER" id="PTHR30383">
    <property type="entry name" value="THIOESTERASE 1/PROTEASE 1/LYSOPHOSPHOLIPASE L1"/>
    <property type="match status" value="1"/>
</dbReference>
<dbReference type="PROSITE" id="PS01098">
    <property type="entry name" value="LIPASE_GDSL_SER"/>
    <property type="match status" value="1"/>
</dbReference>
<name>A0AAW7QTD3_9GAMM</name>
<proteinExistence type="predicted"/>